<evidence type="ECO:0000313" key="5">
    <source>
        <dbReference type="EMBL" id="CEJ09153.1"/>
    </source>
</evidence>
<evidence type="ECO:0000259" key="3">
    <source>
        <dbReference type="PROSITE" id="PS51186"/>
    </source>
</evidence>
<proteinExistence type="predicted"/>
<organism evidence="4">
    <name type="scientific">Acididesulfobacillus acetoxydans</name>
    <dbReference type="NCBI Taxonomy" id="1561005"/>
    <lineage>
        <taxon>Bacteria</taxon>
        <taxon>Bacillati</taxon>
        <taxon>Bacillota</taxon>
        <taxon>Clostridia</taxon>
        <taxon>Eubacteriales</taxon>
        <taxon>Peptococcaceae</taxon>
        <taxon>Acididesulfobacillus</taxon>
    </lineage>
</organism>
<evidence type="ECO:0000313" key="4">
    <source>
        <dbReference type="EMBL" id="CAA7602680.1"/>
    </source>
</evidence>
<accession>A0A8S0X6M8</accession>
<dbReference type="GO" id="GO:0016747">
    <property type="term" value="F:acyltransferase activity, transferring groups other than amino-acyl groups"/>
    <property type="evidence" value="ECO:0007669"/>
    <property type="project" value="InterPro"/>
</dbReference>
<gene>
    <name evidence="4" type="ORF">DEACI_3359</name>
    <name evidence="5" type="ORF">DEACI_3636</name>
</gene>
<dbReference type="PROSITE" id="PS51186">
    <property type="entry name" value="GNAT"/>
    <property type="match status" value="1"/>
</dbReference>
<reference evidence="5" key="1">
    <citation type="submission" date="2014-11" db="EMBL/GenBank/DDBJ databases">
        <authorList>
            <person name="Hornung B.V."/>
        </authorList>
    </citation>
    <scope>NUCLEOTIDE SEQUENCE</scope>
    <source>
        <strain evidence="5">INE</strain>
    </source>
</reference>
<keyword evidence="6" id="KW-1185">Reference proteome</keyword>
<dbReference type="InterPro" id="IPR000182">
    <property type="entry name" value="GNAT_dom"/>
</dbReference>
<name>A0A8S0X6M8_9FIRM</name>
<dbReference type="PANTHER" id="PTHR43877">
    <property type="entry name" value="AMINOALKYLPHOSPHONATE N-ACETYLTRANSFERASE-RELATED-RELATED"/>
    <property type="match status" value="1"/>
</dbReference>
<feature type="domain" description="N-acetyltransferase" evidence="3">
    <location>
        <begin position="3"/>
        <end position="161"/>
    </location>
</feature>
<dbReference type="Gene3D" id="3.40.630.30">
    <property type="match status" value="1"/>
</dbReference>
<dbReference type="Proteomes" id="UP001071230">
    <property type="component" value="Unassembled WGS sequence"/>
</dbReference>
<dbReference type="KEGG" id="aacx:DEACI_3359"/>
<keyword evidence="2 4" id="KW-0012">Acyltransferase</keyword>
<dbReference type="PANTHER" id="PTHR43877:SF2">
    <property type="entry name" value="AMINOALKYLPHOSPHONATE N-ACETYLTRANSFERASE-RELATED"/>
    <property type="match status" value="1"/>
</dbReference>
<dbReference type="EMBL" id="CDGJ01000111">
    <property type="protein sequence ID" value="CEJ09153.1"/>
    <property type="molecule type" value="Genomic_DNA"/>
</dbReference>
<dbReference type="Proteomes" id="UP000836597">
    <property type="component" value="Chromosome"/>
</dbReference>
<evidence type="ECO:0000313" key="6">
    <source>
        <dbReference type="Proteomes" id="UP001071230"/>
    </source>
</evidence>
<dbReference type="CDD" id="cd04301">
    <property type="entry name" value="NAT_SF"/>
    <property type="match status" value="1"/>
</dbReference>
<keyword evidence="1 4" id="KW-0808">Transferase</keyword>
<dbReference type="Pfam" id="PF00583">
    <property type="entry name" value="Acetyltransf_1"/>
    <property type="match status" value="1"/>
</dbReference>
<evidence type="ECO:0000256" key="1">
    <source>
        <dbReference type="ARBA" id="ARBA00022679"/>
    </source>
</evidence>
<dbReference type="AlphaFoldDB" id="A0A8S0X6M8"/>
<dbReference type="RefSeq" id="WP_240986012.1">
    <property type="nucleotide sequence ID" value="NZ_CDGJ01000111.1"/>
</dbReference>
<evidence type="ECO:0000256" key="2">
    <source>
        <dbReference type="ARBA" id="ARBA00023315"/>
    </source>
</evidence>
<sequence length="168" mass="19103">MKITLRELTREDLPNVQALLERCSDYLTFEDEEPVRPGAALELFSERPDGVEKSHKVLFGIANEAQESVGLFDVLRGYPDPKTLNLGLMLLDPASRGKGIGEKAYLALEEWIISQKFEKIRLGVLVGDSRGLSFWRKMGYRETGEVKAYVKQNRTLSRDILVLEKEFV</sequence>
<dbReference type="SUPFAM" id="SSF55729">
    <property type="entry name" value="Acyl-CoA N-acyltransferases (Nat)"/>
    <property type="match status" value="1"/>
</dbReference>
<reference evidence="4" key="2">
    <citation type="submission" date="2020-01" db="EMBL/GenBank/DDBJ databases">
        <authorList>
            <person name="Hornung B."/>
        </authorList>
    </citation>
    <scope>NUCLEOTIDE SEQUENCE</scope>
    <source>
        <strain evidence="4">PacBioINE</strain>
    </source>
</reference>
<dbReference type="EMBL" id="LR746496">
    <property type="protein sequence ID" value="CAA7602680.1"/>
    <property type="molecule type" value="Genomic_DNA"/>
</dbReference>
<protein>
    <submittedName>
        <fullName evidence="5">Acetyltransferase protein</fullName>
    </submittedName>
    <submittedName>
        <fullName evidence="4">Gcn5-related N-acetyltransferase (GNAT) domain protein</fullName>
        <ecNumber evidence="4">2.3.1.-</ecNumber>
    </submittedName>
</protein>
<dbReference type="InterPro" id="IPR050832">
    <property type="entry name" value="Bact_Acetyltransf"/>
</dbReference>
<dbReference type="EC" id="2.3.1.-" evidence="4"/>
<dbReference type="InterPro" id="IPR016181">
    <property type="entry name" value="Acyl_CoA_acyltransferase"/>
</dbReference>